<dbReference type="EMBL" id="CM007649">
    <property type="protein sequence ID" value="ONM40185.1"/>
    <property type="molecule type" value="Genomic_DNA"/>
</dbReference>
<accession>A0A1D6NJ48</accession>
<dbReference type="EMBL" id="CM007649">
    <property type="protein sequence ID" value="ONM40306.1"/>
    <property type="molecule type" value="Genomic_DNA"/>
</dbReference>
<reference evidence="1" key="1">
    <citation type="submission" date="2015-12" db="EMBL/GenBank/DDBJ databases">
        <title>Update maize B73 reference genome by single molecule sequencing technologies.</title>
        <authorList>
            <consortium name="Maize Genome Sequencing Project"/>
            <person name="Ware D."/>
        </authorList>
    </citation>
    <scope>NUCLEOTIDE SEQUENCE [LARGE SCALE GENOMIC DNA]</scope>
    <source>
        <tissue evidence="1">Seedling</tissue>
    </source>
</reference>
<dbReference type="EMBL" id="CM007649">
    <property type="protein sequence ID" value="ONM40240.1"/>
    <property type="molecule type" value="Genomic_DNA"/>
</dbReference>
<dbReference type="EMBL" id="CM007649">
    <property type="protein sequence ID" value="ONM40336.1"/>
    <property type="molecule type" value="Genomic_DNA"/>
</dbReference>
<proteinExistence type="predicted"/>
<dbReference type="EMBL" id="CM007649">
    <property type="protein sequence ID" value="ONM40260.1"/>
    <property type="molecule type" value="Genomic_DNA"/>
</dbReference>
<dbReference type="EMBL" id="CM007649">
    <property type="protein sequence ID" value="ONM40325.1"/>
    <property type="molecule type" value="Genomic_DNA"/>
</dbReference>
<dbReference type="ExpressionAtlas" id="A0A1D6NJ48">
    <property type="expression patterns" value="baseline and differential"/>
</dbReference>
<dbReference type="EMBL" id="CM007649">
    <property type="protein sequence ID" value="ONM40133.1"/>
    <property type="molecule type" value="Genomic_DNA"/>
</dbReference>
<dbReference type="EMBL" id="CM007649">
    <property type="protein sequence ID" value="ONM40125.1"/>
    <property type="molecule type" value="Genomic_DNA"/>
</dbReference>
<gene>
    <name evidence="1" type="ORF">ZEAMMB73_Zm00001d044186</name>
</gene>
<protein>
    <submittedName>
        <fullName evidence="1">Uncharacterized protein</fullName>
    </submittedName>
</protein>
<dbReference type="AlphaFoldDB" id="A0A1D6NJ48"/>
<evidence type="ECO:0000313" key="1">
    <source>
        <dbReference type="EMBL" id="ONM40240.1"/>
    </source>
</evidence>
<organism evidence="1">
    <name type="scientific">Zea mays</name>
    <name type="common">Maize</name>
    <dbReference type="NCBI Taxonomy" id="4577"/>
    <lineage>
        <taxon>Eukaryota</taxon>
        <taxon>Viridiplantae</taxon>
        <taxon>Streptophyta</taxon>
        <taxon>Embryophyta</taxon>
        <taxon>Tracheophyta</taxon>
        <taxon>Spermatophyta</taxon>
        <taxon>Magnoliopsida</taxon>
        <taxon>Liliopsida</taxon>
        <taxon>Poales</taxon>
        <taxon>Poaceae</taxon>
        <taxon>PACMAD clade</taxon>
        <taxon>Panicoideae</taxon>
        <taxon>Andropogonodae</taxon>
        <taxon>Andropogoneae</taxon>
        <taxon>Tripsacinae</taxon>
        <taxon>Zea</taxon>
    </lineage>
</organism>
<name>A0A1D6NJ48_MAIZE</name>
<sequence length="98" mass="10735">MVCSQLVLSGDSITEQPFAPVAAVSHWLTPARSCITSFTDYVFSGLFNFSCNASDSSCISPLVQLPCIPRILPWIHISVNDNFVASPLLIRAFKLMTE</sequence>